<dbReference type="Proteomes" id="UP001174136">
    <property type="component" value="Unassembled WGS sequence"/>
</dbReference>
<keyword evidence="2" id="KW-1185">Reference proteome</keyword>
<sequence length="107" mass="11963">MSSCMGSSANPFLSCGVTATVERCFSIDKETGDLQHPAGQSSSRDWFSVVVLARAHLEQEKSKRGSALQGLKRKAATDNLDQLERKRKMLPEVSKCWLKKQRPRLRA</sequence>
<evidence type="ECO:0000313" key="2">
    <source>
        <dbReference type="Proteomes" id="UP001174136"/>
    </source>
</evidence>
<evidence type="ECO:0000313" key="1">
    <source>
        <dbReference type="EMBL" id="KAK0141108.1"/>
    </source>
</evidence>
<gene>
    <name evidence="1" type="ORF">N1851_021910</name>
</gene>
<dbReference type="AlphaFoldDB" id="A0AA47NY41"/>
<proteinExistence type="predicted"/>
<comment type="caution">
    <text evidence="1">The sequence shown here is derived from an EMBL/GenBank/DDBJ whole genome shotgun (WGS) entry which is preliminary data.</text>
</comment>
<protein>
    <submittedName>
        <fullName evidence="1">Uncharacterized protein</fullName>
    </submittedName>
</protein>
<name>A0AA47NY41_MERPO</name>
<dbReference type="EMBL" id="JAOPHQ010003984">
    <property type="protein sequence ID" value="KAK0141108.1"/>
    <property type="molecule type" value="Genomic_DNA"/>
</dbReference>
<reference evidence="1" key="1">
    <citation type="journal article" date="2023" name="Front. Mar. Sci.">
        <title>A new Merluccius polli reference genome to investigate the effects of global change in West African waters.</title>
        <authorList>
            <person name="Mateo J.L."/>
            <person name="Blanco-Fernandez C."/>
            <person name="Garcia-Vazquez E."/>
            <person name="Machado-Schiaffino G."/>
        </authorList>
    </citation>
    <scope>NUCLEOTIDE SEQUENCE</scope>
    <source>
        <strain evidence="1">C29</strain>
        <tissue evidence="1">Fin</tissue>
    </source>
</reference>
<organism evidence="1 2">
    <name type="scientific">Merluccius polli</name>
    <name type="common">Benguela hake</name>
    <name type="synonym">Merluccius cadenati</name>
    <dbReference type="NCBI Taxonomy" id="89951"/>
    <lineage>
        <taxon>Eukaryota</taxon>
        <taxon>Metazoa</taxon>
        <taxon>Chordata</taxon>
        <taxon>Craniata</taxon>
        <taxon>Vertebrata</taxon>
        <taxon>Euteleostomi</taxon>
        <taxon>Actinopterygii</taxon>
        <taxon>Neopterygii</taxon>
        <taxon>Teleostei</taxon>
        <taxon>Neoteleostei</taxon>
        <taxon>Acanthomorphata</taxon>
        <taxon>Zeiogadaria</taxon>
        <taxon>Gadariae</taxon>
        <taxon>Gadiformes</taxon>
        <taxon>Gadoidei</taxon>
        <taxon>Merlucciidae</taxon>
        <taxon>Merluccius</taxon>
    </lineage>
</organism>
<accession>A0AA47NY41</accession>